<proteinExistence type="predicted"/>
<dbReference type="AlphaFoldDB" id="A0A1W1D4Z3"/>
<protein>
    <submittedName>
        <fullName evidence="1">Uncharacterized protein</fullName>
    </submittedName>
</protein>
<sequence length="182" mass="21630">MIKFLLFFFLMIDIYADTKQEMLLLYQNKKYKEVCDIGLKNLAKYLDDEDYMLLYGFGCLKSDNIDRLSTPITMLKHSKEARANSAYFSVILMQKKLLLHALVDGYNLSSLHLPTTKYPLSKVFELYSKLGKHPPKDYYFFEDPKDKRINYKLYVIVTNNKEYGFVLEEYYNGIMTKKHIYK</sequence>
<accession>A0A1W1D4Z3</accession>
<reference evidence="1" key="1">
    <citation type="submission" date="2016-10" db="EMBL/GenBank/DDBJ databases">
        <authorList>
            <person name="de Groot N.N."/>
        </authorList>
    </citation>
    <scope>NUCLEOTIDE SEQUENCE</scope>
</reference>
<name>A0A1W1D4Z3_9ZZZZ</name>
<evidence type="ECO:0000313" key="1">
    <source>
        <dbReference type="EMBL" id="SFV75695.1"/>
    </source>
</evidence>
<gene>
    <name evidence="1" type="ORF">MNB_SM-3-1131</name>
</gene>
<dbReference type="EMBL" id="FPHP01000045">
    <property type="protein sequence ID" value="SFV75695.1"/>
    <property type="molecule type" value="Genomic_DNA"/>
</dbReference>
<organism evidence="1">
    <name type="scientific">hydrothermal vent metagenome</name>
    <dbReference type="NCBI Taxonomy" id="652676"/>
    <lineage>
        <taxon>unclassified sequences</taxon>
        <taxon>metagenomes</taxon>
        <taxon>ecological metagenomes</taxon>
    </lineage>
</organism>